<evidence type="ECO:0000313" key="1">
    <source>
        <dbReference type="EMBL" id="GAA3852086.1"/>
    </source>
</evidence>
<evidence type="ECO:0008006" key="3">
    <source>
        <dbReference type="Google" id="ProtNLM"/>
    </source>
</evidence>
<dbReference type="EMBL" id="BAABCM010000020">
    <property type="protein sequence ID" value="GAA3852086.1"/>
    <property type="molecule type" value="Genomic_DNA"/>
</dbReference>
<sequence>MVEINPYAQPQQNTPRPSTIVDVIAETKRIVDAAARSNPLRNAIIDDGVVRWRGNYTDATTGDRSYYVRIGELDDVEQDPVLGKPQRGFSIRRDDPSGSIAFQVADWDANWRPGGPLRQRVRMYDRNGKPIFEEGLNGGLAWPWTSVCLYSMSDTTRPYTIATTTTAWQLVAFAEVYAHGPIVEAMGQILMGLNYSMDLRLSVGAFLTPGGSETIQTGTIASGTGAGSWYLSLDTAQSALWANNLGRYRIYVEARLTNANGNPTGPDLNAFLRPNWSGIAA</sequence>
<dbReference type="RefSeq" id="WP_237337655.1">
    <property type="nucleotide sequence ID" value="NZ_BAABCM010000020.1"/>
</dbReference>
<keyword evidence="2" id="KW-1185">Reference proteome</keyword>
<evidence type="ECO:0000313" key="2">
    <source>
        <dbReference type="Proteomes" id="UP001501624"/>
    </source>
</evidence>
<gene>
    <name evidence="1" type="ORF">GCM10022380_82480</name>
</gene>
<reference evidence="2" key="1">
    <citation type="journal article" date="2019" name="Int. J. Syst. Evol. Microbiol.">
        <title>The Global Catalogue of Microorganisms (GCM) 10K type strain sequencing project: providing services to taxonomists for standard genome sequencing and annotation.</title>
        <authorList>
            <consortium name="The Broad Institute Genomics Platform"/>
            <consortium name="The Broad Institute Genome Sequencing Center for Infectious Disease"/>
            <person name="Wu L."/>
            <person name="Ma J."/>
        </authorList>
    </citation>
    <scope>NUCLEOTIDE SEQUENCE [LARGE SCALE GENOMIC DNA]</scope>
    <source>
        <strain evidence="2">JCM 17017</strain>
    </source>
</reference>
<name>A0ABP7JRY3_9PSEU</name>
<comment type="caution">
    <text evidence="1">The sequence shown here is derived from an EMBL/GenBank/DDBJ whole genome shotgun (WGS) entry which is preliminary data.</text>
</comment>
<accession>A0ABP7JRY3</accession>
<protein>
    <recommendedName>
        <fullName evidence="3">Minor tail protein</fullName>
    </recommendedName>
</protein>
<proteinExistence type="predicted"/>
<dbReference type="Proteomes" id="UP001501624">
    <property type="component" value="Unassembled WGS sequence"/>
</dbReference>
<organism evidence="1 2">
    <name type="scientific">Amycolatopsis tucumanensis</name>
    <dbReference type="NCBI Taxonomy" id="401106"/>
    <lineage>
        <taxon>Bacteria</taxon>
        <taxon>Bacillati</taxon>
        <taxon>Actinomycetota</taxon>
        <taxon>Actinomycetes</taxon>
        <taxon>Pseudonocardiales</taxon>
        <taxon>Pseudonocardiaceae</taxon>
        <taxon>Amycolatopsis</taxon>
    </lineage>
</organism>